<evidence type="ECO:0000313" key="6">
    <source>
        <dbReference type="EMBL" id="HIX74602.1"/>
    </source>
</evidence>
<dbReference type="EC" id="5.2.1.8" evidence="2"/>
<evidence type="ECO:0000259" key="5">
    <source>
        <dbReference type="PROSITE" id="PS50072"/>
    </source>
</evidence>
<dbReference type="GO" id="GO:0003755">
    <property type="term" value="F:peptidyl-prolyl cis-trans isomerase activity"/>
    <property type="evidence" value="ECO:0007669"/>
    <property type="project" value="UniProtKB-KW"/>
</dbReference>
<evidence type="ECO:0000256" key="4">
    <source>
        <dbReference type="ARBA" id="ARBA00023235"/>
    </source>
</evidence>
<keyword evidence="3" id="KW-0697">Rotamase</keyword>
<reference evidence="6" key="1">
    <citation type="journal article" date="2021" name="PeerJ">
        <title>Extensive microbial diversity within the chicken gut microbiome revealed by metagenomics and culture.</title>
        <authorList>
            <person name="Gilroy R."/>
            <person name="Ravi A."/>
            <person name="Getino M."/>
            <person name="Pursley I."/>
            <person name="Horton D.L."/>
            <person name="Alikhan N.F."/>
            <person name="Baker D."/>
            <person name="Gharbi K."/>
            <person name="Hall N."/>
            <person name="Watson M."/>
            <person name="Adriaenssens E.M."/>
            <person name="Foster-Nyarko E."/>
            <person name="Jarju S."/>
            <person name="Secka A."/>
            <person name="Antonio M."/>
            <person name="Oren A."/>
            <person name="Chaudhuri R.R."/>
            <person name="La Ragione R."/>
            <person name="Hildebrand F."/>
            <person name="Pallen M.J."/>
        </authorList>
    </citation>
    <scope>NUCLEOTIDE SEQUENCE</scope>
    <source>
        <strain evidence="6">ChiGjej6B6-14162</strain>
    </source>
</reference>
<dbReference type="Pfam" id="PF00160">
    <property type="entry name" value="Pro_isomerase"/>
    <property type="match status" value="2"/>
</dbReference>
<dbReference type="InterPro" id="IPR044666">
    <property type="entry name" value="Cyclophilin_A-like"/>
</dbReference>
<name>A0A9D1X8R6_9BACT</name>
<dbReference type="Gene3D" id="2.40.100.10">
    <property type="entry name" value="Cyclophilin-like"/>
    <property type="match status" value="1"/>
</dbReference>
<dbReference type="PROSITE" id="PS51257">
    <property type="entry name" value="PROKAR_LIPOPROTEIN"/>
    <property type="match status" value="1"/>
</dbReference>
<proteinExistence type="inferred from homology"/>
<evidence type="ECO:0000256" key="3">
    <source>
        <dbReference type="ARBA" id="ARBA00023110"/>
    </source>
</evidence>
<organism evidence="6 7">
    <name type="scientific">Candidatus Parabacteroides intestinipullorum</name>
    <dbReference type="NCBI Taxonomy" id="2838723"/>
    <lineage>
        <taxon>Bacteria</taxon>
        <taxon>Pseudomonadati</taxon>
        <taxon>Bacteroidota</taxon>
        <taxon>Bacteroidia</taxon>
        <taxon>Bacteroidales</taxon>
        <taxon>Tannerellaceae</taxon>
        <taxon>Parabacteroides</taxon>
    </lineage>
</organism>
<evidence type="ECO:0000256" key="1">
    <source>
        <dbReference type="ARBA" id="ARBA00007365"/>
    </source>
</evidence>
<dbReference type="PANTHER" id="PTHR45625">
    <property type="entry name" value="PEPTIDYL-PROLYL CIS-TRANS ISOMERASE-RELATED"/>
    <property type="match status" value="1"/>
</dbReference>
<dbReference type="PANTHER" id="PTHR45625:SF4">
    <property type="entry name" value="PEPTIDYLPROLYL ISOMERASE DOMAIN AND WD REPEAT-CONTAINING PROTEIN 1"/>
    <property type="match status" value="1"/>
</dbReference>
<keyword evidence="4 6" id="KW-0413">Isomerase</keyword>
<dbReference type="PROSITE" id="PS50072">
    <property type="entry name" value="CSA_PPIASE_2"/>
    <property type="match status" value="1"/>
</dbReference>
<dbReference type="EMBL" id="DXEL01000044">
    <property type="protein sequence ID" value="HIX74602.1"/>
    <property type="molecule type" value="Genomic_DNA"/>
</dbReference>
<reference evidence="6" key="2">
    <citation type="submission" date="2021-04" db="EMBL/GenBank/DDBJ databases">
        <authorList>
            <person name="Gilroy R."/>
        </authorList>
    </citation>
    <scope>NUCLEOTIDE SEQUENCE</scope>
    <source>
        <strain evidence="6">ChiGjej6B6-14162</strain>
    </source>
</reference>
<dbReference type="PROSITE" id="PS00170">
    <property type="entry name" value="CSA_PPIASE_1"/>
    <property type="match status" value="1"/>
</dbReference>
<comment type="caution">
    <text evidence="6">The sequence shown here is derived from an EMBL/GenBank/DDBJ whole genome shotgun (WGS) entry which is preliminary data.</text>
</comment>
<feature type="domain" description="PPIase cyclophilin-type" evidence="5">
    <location>
        <begin position="38"/>
        <end position="273"/>
    </location>
</feature>
<evidence type="ECO:0000313" key="7">
    <source>
        <dbReference type="Proteomes" id="UP000886740"/>
    </source>
</evidence>
<sequence>MMRNIHTISLIIGFISLILCSCGQKPLEPGKPVYVTIETTMGDVTVRLYDDTPLHRDNFIKLCQTDFYEGVLFHRVIKEFVAQGGDPNSKAHEPGALYGDGDGGYTVPAEILPHYFNKRGALIDAKEIDAKNPERASAGTQFCFVQGHIFKEEEFAEREARLNEIRRNWLYFRFRDRLKRENPDLSSPDKEDELHIQASILLEDTLAELGPIVIPEERREIYRTIGGVPHLDGSVTIFGEVVEGLDIVEKMTNVKTDQNDRPLHDIIIKSTKVFQK</sequence>
<dbReference type="Proteomes" id="UP000886740">
    <property type="component" value="Unassembled WGS sequence"/>
</dbReference>
<dbReference type="SUPFAM" id="SSF50891">
    <property type="entry name" value="Cyclophilin-like"/>
    <property type="match status" value="1"/>
</dbReference>
<gene>
    <name evidence="6" type="ORF">H9977_06175</name>
</gene>
<dbReference type="CDD" id="cd00317">
    <property type="entry name" value="cyclophilin"/>
    <property type="match status" value="1"/>
</dbReference>
<evidence type="ECO:0000256" key="2">
    <source>
        <dbReference type="ARBA" id="ARBA00013194"/>
    </source>
</evidence>
<dbReference type="AlphaFoldDB" id="A0A9D1X8R6"/>
<dbReference type="InterPro" id="IPR020892">
    <property type="entry name" value="Cyclophilin-type_PPIase_CS"/>
</dbReference>
<dbReference type="GO" id="GO:0006457">
    <property type="term" value="P:protein folding"/>
    <property type="evidence" value="ECO:0007669"/>
    <property type="project" value="InterPro"/>
</dbReference>
<dbReference type="InterPro" id="IPR002130">
    <property type="entry name" value="Cyclophilin-type_PPIase_dom"/>
</dbReference>
<comment type="similarity">
    <text evidence="1">Belongs to the cyclophilin-type PPIase family.</text>
</comment>
<protein>
    <recommendedName>
        <fullName evidence="2">peptidylprolyl isomerase</fullName>
        <ecNumber evidence="2">5.2.1.8</ecNumber>
    </recommendedName>
</protein>
<accession>A0A9D1X8R6</accession>
<dbReference type="InterPro" id="IPR029000">
    <property type="entry name" value="Cyclophilin-like_dom_sf"/>
</dbReference>